<dbReference type="AlphaFoldDB" id="A0A0C3DYW0"/>
<evidence type="ECO:0000313" key="2">
    <source>
        <dbReference type="EMBL" id="KIM65730.1"/>
    </source>
</evidence>
<dbReference type="Gene3D" id="3.30.710.10">
    <property type="entry name" value="Potassium Channel Kv1.1, Chain A"/>
    <property type="match status" value="1"/>
</dbReference>
<dbReference type="Pfam" id="PF00651">
    <property type="entry name" value="BTB"/>
    <property type="match status" value="1"/>
</dbReference>
<dbReference type="OrthoDB" id="3045389at2759"/>
<evidence type="ECO:0000259" key="1">
    <source>
        <dbReference type="Pfam" id="PF00651"/>
    </source>
</evidence>
<dbReference type="InterPro" id="IPR000210">
    <property type="entry name" value="BTB/POZ_dom"/>
</dbReference>
<dbReference type="InParanoid" id="A0A0C3DYW0"/>
<dbReference type="HOGENOM" id="CLU_047592_4_0_1"/>
<dbReference type="Proteomes" id="UP000053989">
    <property type="component" value="Unassembled WGS sequence"/>
</dbReference>
<name>A0A0C3DYW0_9AGAM</name>
<organism evidence="2 3">
    <name type="scientific">Scleroderma citrinum Foug A</name>
    <dbReference type="NCBI Taxonomy" id="1036808"/>
    <lineage>
        <taxon>Eukaryota</taxon>
        <taxon>Fungi</taxon>
        <taxon>Dikarya</taxon>
        <taxon>Basidiomycota</taxon>
        <taxon>Agaricomycotina</taxon>
        <taxon>Agaricomycetes</taxon>
        <taxon>Agaricomycetidae</taxon>
        <taxon>Boletales</taxon>
        <taxon>Sclerodermatineae</taxon>
        <taxon>Sclerodermataceae</taxon>
        <taxon>Scleroderma</taxon>
    </lineage>
</organism>
<evidence type="ECO:0000313" key="3">
    <source>
        <dbReference type="Proteomes" id="UP000053989"/>
    </source>
</evidence>
<sequence length="182" mass="21354">MANQTAQHHQMFYYLDGTHIFLMQNLLFKIHQSILCDKSIFFNDMFNMHAELSPIDGQSDDKPIVLPAQVTEGVFELFLSVCYNKWCPDTLQLSESIILQLLEVSQLYRSKAAHDHAIKQINAHRYAFNPVMLISISLKYHIKDTFQYAFNRLVSKCVNELKDVDYELLTYPVWKTLFRVKE</sequence>
<gene>
    <name evidence="2" type="ORF">SCLCIDRAFT_22607</name>
</gene>
<dbReference type="SUPFAM" id="SSF54695">
    <property type="entry name" value="POZ domain"/>
    <property type="match status" value="1"/>
</dbReference>
<keyword evidence="3" id="KW-1185">Reference proteome</keyword>
<protein>
    <recommendedName>
        <fullName evidence="1">BTB domain-containing protein</fullName>
    </recommendedName>
</protein>
<dbReference type="InterPro" id="IPR011333">
    <property type="entry name" value="SKP1/BTB/POZ_sf"/>
</dbReference>
<reference evidence="3" key="2">
    <citation type="submission" date="2015-01" db="EMBL/GenBank/DDBJ databases">
        <title>Evolutionary Origins and Diversification of the Mycorrhizal Mutualists.</title>
        <authorList>
            <consortium name="DOE Joint Genome Institute"/>
            <consortium name="Mycorrhizal Genomics Consortium"/>
            <person name="Kohler A."/>
            <person name="Kuo A."/>
            <person name="Nagy L.G."/>
            <person name="Floudas D."/>
            <person name="Copeland A."/>
            <person name="Barry K.W."/>
            <person name="Cichocki N."/>
            <person name="Veneault-Fourrey C."/>
            <person name="LaButti K."/>
            <person name="Lindquist E.A."/>
            <person name="Lipzen A."/>
            <person name="Lundell T."/>
            <person name="Morin E."/>
            <person name="Murat C."/>
            <person name="Riley R."/>
            <person name="Ohm R."/>
            <person name="Sun H."/>
            <person name="Tunlid A."/>
            <person name="Henrissat B."/>
            <person name="Grigoriev I.V."/>
            <person name="Hibbett D.S."/>
            <person name="Martin F."/>
        </authorList>
    </citation>
    <scope>NUCLEOTIDE SEQUENCE [LARGE SCALE GENOMIC DNA]</scope>
    <source>
        <strain evidence="3">Foug A</strain>
    </source>
</reference>
<accession>A0A0C3DYW0</accession>
<dbReference type="EMBL" id="KN822021">
    <property type="protein sequence ID" value="KIM65730.1"/>
    <property type="molecule type" value="Genomic_DNA"/>
</dbReference>
<feature type="domain" description="BTB" evidence="1">
    <location>
        <begin position="22"/>
        <end position="122"/>
    </location>
</feature>
<reference evidence="2 3" key="1">
    <citation type="submission" date="2014-04" db="EMBL/GenBank/DDBJ databases">
        <authorList>
            <consortium name="DOE Joint Genome Institute"/>
            <person name="Kuo A."/>
            <person name="Kohler A."/>
            <person name="Nagy L.G."/>
            <person name="Floudas D."/>
            <person name="Copeland A."/>
            <person name="Barry K.W."/>
            <person name="Cichocki N."/>
            <person name="Veneault-Fourrey C."/>
            <person name="LaButti K."/>
            <person name="Lindquist E.A."/>
            <person name="Lipzen A."/>
            <person name="Lundell T."/>
            <person name="Morin E."/>
            <person name="Murat C."/>
            <person name="Sun H."/>
            <person name="Tunlid A."/>
            <person name="Henrissat B."/>
            <person name="Grigoriev I.V."/>
            <person name="Hibbett D.S."/>
            <person name="Martin F."/>
            <person name="Nordberg H.P."/>
            <person name="Cantor M.N."/>
            <person name="Hua S.X."/>
        </authorList>
    </citation>
    <scope>NUCLEOTIDE SEQUENCE [LARGE SCALE GENOMIC DNA]</scope>
    <source>
        <strain evidence="2 3">Foug A</strain>
    </source>
</reference>
<proteinExistence type="predicted"/>